<dbReference type="Proteomes" id="UP001302602">
    <property type="component" value="Unassembled WGS sequence"/>
</dbReference>
<reference evidence="2" key="1">
    <citation type="journal article" date="2023" name="Mol. Phylogenet. Evol.">
        <title>Genome-scale phylogeny and comparative genomics of the fungal order Sordariales.</title>
        <authorList>
            <person name="Hensen N."/>
            <person name="Bonometti L."/>
            <person name="Westerberg I."/>
            <person name="Brannstrom I.O."/>
            <person name="Guillou S."/>
            <person name="Cros-Aarteil S."/>
            <person name="Calhoun S."/>
            <person name="Haridas S."/>
            <person name="Kuo A."/>
            <person name="Mondo S."/>
            <person name="Pangilinan J."/>
            <person name="Riley R."/>
            <person name="LaButti K."/>
            <person name="Andreopoulos B."/>
            <person name="Lipzen A."/>
            <person name="Chen C."/>
            <person name="Yan M."/>
            <person name="Daum C."/>
            <person name="Ng V."/>
            <person name="Clum A."/>
            <person name="Steindorff A."/>
            <person name="Ohm R.A."/>
            <person name="Martin F."/>
            <person name="Silar P."/>
            <person name="Natvig D.O."/>
            <person name="Lalanne C."/>
            <person name="Gautier V."/>
            <person name="Ament-Velasquez S.L."/>
            <person name="Kruys A."/>
            <person name="Hutchinson M.I."/>
            <person name="Powell A.J."/>
            <person name="Barry K."/>
            <person name="Miller A.N."/>
            <person name="Grigoriev I.V."/>
            <person name="Debuchy R."/>
            <person name="Gladieux P."/>
            <person name="Hiltunen Thoren M."/>
            <person name="Johannesson H."/>
        </authorList>
    </citation>
    <scope>NUCLEOTIDE SEQUENCE</scope>
    <source>
        <strain evidence="2">CBS 731.68</strain>
    </source>
</reference>
<feature type="transmembrane region" description="Helical" evidence="1">
    <location>
        <begin position="51"/>
        <end position="71"/>
    </location>
</feature>
<dbReference type="GeneID" id="87824031"/>
<dbReference type="RefSeq" id="XP_062647343.1">
    <property type="nucleotide sequence ID" value="XM_062787261.1"/>
</dbReference>
<comment type="caution">
    <text evidence="2">The sequence shown here is derived from an EMBL/GenBank/DDBJ whole genome shotgun (WGS) entry which is preliminary data.</text>
</comment>
<evidence type="ECO:0000256" key="1">
    <source>
        <dbReference type="SAM" id="Phobius"/>
    </source>
</evidence>
<protein>
    <submittedName>
        <fullName evidence="2">Uncharacterized protein</fullName>
    </submittedName>
</protein>
<keyword evidence="3" id="KW-1185">Reference proteome</keyword>
<keyword evidence="1" id="KW-0472">Membrane</keyword>
<accession>A0AAN6TZE9</accession>
<gene>
    <name evidence="2" type="ORF">N657DRAFT_415869</name>
</gene>
<keyword evidence="1" id="KW-1133">Transmembrane helix</keyword>
<sequence>MLHYMVKRTLMVGCSLLADYRRMLLYSPSRLSVWLLAGGLRKQRYIKMFNCFFHFLSLSPLSLFISFSHSFDFTPHLYLPTPPQQTS</sequence>
<dbReference type="EMBL" id="MU853228">
    <property type="protein sequence ID" value="KAK4123572.1"/>
    <property type="molecule type" value="Genomic_DNA"/>
</dbReference>
<keyword evidence="1" id="KW-0812">Transmembrane</keyword>
<dbReference type="AlphaFoldDB" id="A0AAN6TZE9"/>
<organism evidence="2 3">
    <name type="scientific">Parathielavia appendiculata</name>
    <dbReference type="NCBI Taxonomy" id="2587402"/>
    <lineage>
        <taxon>Eukaryota</taxon>
        <taxon>Fungi</taxon>
        <taxon>Dikarya</taxon>
        <taxon>Ascomycota</taxon>
        <taxon>Pezizomycotina</taxon>
        <taxon>Sordariomycetes</taxon>
        <taxon>Sordariomycetidae</taxon>
        <taxon>Sordariales</taxon>
        <taxon>Chaetomiaceae</taxon>
        <taxon>Parathielavia</taxon>
    </lineage>
</organism>
<reference evidence="2" key="2">
    <citation type="submission" date="2023-05" db="EMBL/GenBank/DDBJ databases">
        <authorList>
            <consortium name="Lawrence Berkeley National Laboratory"/>
            <person name="Steindorff A."/>
            <person name="Hensen N."/>
            <person name="Bonometti L."/>
            <person name="Westerberg I."/>
            <person name="Brannstrom I.O."/>
            <person name="Guillou S."/>
            <person name="Cros-Aarteil S."/>
            <person name="Calhoun S."/>
            <person name="Haridas S."/>
            <person name="Kuo A."/>
            <person name="Mondo S."/>
            <person name="Pangilinan J."/>
            <person name="Riley R."/>
            <person name="Labutti K."/>
            <person name="Andreopoulos B."/>
            <person name="Lipzen A."/>
            <person name="Chen C."/>
            <person name="Yanf M."/>
            <person name="Daum C."/>
            <person name="Ng V."/>
            <person name="Clum A."/>
            <person name="Ohm R."/>
            <person name="Martin F."/>
            <person name="Silar P."/>
            <person name="Natvig D."/>
            <person name="Lalanne C."/>
            <person name="Gautier V."/>
            <person name="Ament-Velasquez S.L."/>
            <person name="Kruys A."/>
            <person name="Hutchinson M.I."/>
            <person name="Powell A.J."/>
            <person name="Barry K."/>
            <person name="Miller A.N."/>
            <person name="Grigoriev I.V."/>
            <person name="Debuchy R."/>
            <person name="Gladieux P."/>
            <person name="Thoren M.H."/>
            <person name="Johannesson H."/>
        </authorList>
    </citation>
    <scope>NUCLEOTIDE SEQUENCE</scope>
    <source>
        <strain evidence="2">CBS 731.68</strain>
    </source>
</reference>
<name>A0AAN6TZE9_9PEZI</name>
<evidence type="ECO:0000313" key="3">
    <source>
        <dbReference type="Proteomes" id="UP001302602"/>
    </source>
</evidence>
<evidence type="ECO:0000313" key="2">
    <source>
        <dbReference type="EMBL" id="KAK4123572.1"/>
    </source>
</evidence>
<proteinExistence type="predicted"/>